<dbReference type="InterPro" id="IPR036397">
    <property type="entry name" value="RNaseH_sf"/>
</dbReference>
<dbReference type="InterPro" id="IPR002156">
    <property type="entry name" value="RNaseH_domain"/>
</dbReference>
<name>A0AAF3E9K4_9BILA</name>
<reference evidence="3" key="1">
    <citation type="submission" date="2024-02" db="UniProtKB">
        <authorList>
            <consortium name="WormBaseParasite"/>
        </authorList>
    </citation>
    <scope>IDENTIFICATION</scope>
</reference>
<proteinExistence type="predicted"/>
<dbReference type="GO" id="GO:0004523">
    <property type="term" value="F:RNA-DNA hybrid ribonuclease activity"/>
    <property type="evidence" value="ECO:0007669"/>
    <property type="project" value="InterPro"/>
</dbReference>
<organism evidence="2 3">
    <name type="scientific">Mesorhabditis belari</name>
    <dbReference type="NCBI Taxonomy" id="2138241"/>
    <lineage>
        <taxon>Eukaryota</taxon>
        <taxon>Metazoa</taxon>
        <taxon>Ecdysozoa</taxon>
        <taxon>Nematoda</taxon>
        <taxon>Chromadorea</taxon>
        <taxon>Rhabditida</taxon>
        <taxon>Rhabditina</taxon>
        <taxon>Rhabditomorpha</taxon>
        <taxon>Rhabditoidea</taxon>
        <taxon>Rhabditidae</taxon>
        <taxon>Mesorhabditinae</taxon>
        <taxon>Mesorhabditis</taxon>
    </lineage>
</organism>
<dbReference type="GO" id="GO:0003676">
    <property type="term" value="F:nucleic acid binding"/>
    <property type="evidence" value="ECO:0007669"/>
    <property type="project" value="InterPro"/>
</dbReference>
<evidence type="ECO:0000259" key="1">
    <source>
        <dbReference type="Pfam" id="PF00075"/>
    </source>
</evidence>
<feature type="domain" description="RNase H type-1" evidence="1">
    <location>
        <begin position="47"/>
        <end position="173"/>
    </location>
</feature>
<keyword evidence="2" id="KW-1185">Reference proteome</keyword>
<dbReference type="Pfam" id="PF00075">
    <property type="entry name" value="RNase_H"/>
    <property type="match status" value="1"/>
</dbReference>
<evidence type="ECO:0000313" key="3">
    <source>
        <dbReference type="WBParaSite" id="MBELARI_LOCUS1059"/>
    </source>
</evidence>
<dbReference type="SUPFAM" id="SSF53098">
    <property type="entry name" value="Ribonuclease H-like"/>
    <property type="match status" value="1"/>
</dbReference>
<protein>
    <recommendedName>
        <fullName evidence="1">RNase H type-1 domain-containing protein</fullName>
    </recommendedName>
</protein>
<sequence>MHHLNLDSPENLVFVNEYIEHLRKRRGFTKDSTWAWANRNFDEKTPYLYTDASRVETKKDEPKRTGIAFFFGNNHPLNLGLDIGERSSAFTGELLAMNVALHRLYFWGGFKGQQVIVRTDCLNLMHWLWNLENSQKKQRPLQDHHSTEEDTKNLQNLLRLLRCFPKGRVTMQW</sequence>
<evidence type="ECO:0000313" key="2">
    <source>
        <dbReference type="Proteomes" id="UP000887575"/>
    </source>
</evidence>
<dbReference type="AlphaFoldDB" id="A0AAF3E9K4"/>
<dbReference type="Gene3D" id="3.30.420.10">
    <property type="entry name" value="Ribonuclease H-like superfamily/Ribonuclease H"/>
    <property type="match status" value="1"/>
</dbReference>
<dbReference type="WBParaSite" id="MBELARI_LOCUS1059">
    <property type="protein sequence ID" value="MBELARI_LOCUS1059"/>
    <property type="gene ID" value="MBELARI_LOCUS1059"/>
</dbReference>
<dbReference type="Proteomes" id="UP000887575">
    <property type="component" value="Unassembled WGS sequence"/>
</dbReference>
<dbReference type="InterPro" id="IPR012337">
    <property type="entry name" value="RNaseH-like_sf"/>
</dbReference>
<accession>A0AAF3E9K4</accession>